<feature type="transmembrane region" description="Helical" evidence="6">
    <location>
        <begin position="354"/>
        <end position="376"/>
    </location>
</feature>
<feature type="transmembrane region" description="Helical" evidence="6">
    <location>
        <begin position="437"/>
        <end position="455"/>
    </location>
</feature>
<dbReference type="GO" id="GO:0016020">
    <property type="term" value="C:membrane"/>
    <property type="evidence" value="ECO:0007669"/>
    <property type="project" value="UniProtKB-SubCell"/>
</dbReference>
<feature type="transmembrane region" description="Helical" evidence="6">
    <location>
        <begin position="64"/>
        <end position="90"/>
    </location>
</feature>
<feature type="domain" description="NADH:quinone oxidoreductase/Mrp antiporter transmembrane" evidence="7">
    <location>
        <begin position="122"/>
        <end position="398"/>
    </location>
</feature>
<evidence type="ECO:0000313" key="8">
    <source>
        <dbReference type="EMBL" id="RRR97675.1"/>
    </source>
</evidence>
<accession>A0A426UUL5</accession>
<evidence type="ECO:0000313" key="9">
    <source>
        <dbReference type="Proteomes" id="UP000277256"/>
    </source>
</evidence>
<dbReference type="InterPro" id="IPR003945">
    <property type="entry name" value="NU5C-like"/>
</dbReference>
<keyword evidence="2 5" id="KW-0812">Transmembrane</keyword>
<feature type="transmembrane region" description="Helical" evidence="6">
    <location>
        <begin position="467"/>
        <end position="487"/>
    </location>
</feature>
<dbReference type="Proteomes" id="UP000277256">
    <property type="component" value="Unassembled WGS sequence"/>
</dbReference>
<comment type="subcellular location">
    <subcellularLocation>
        <location evidence="1">Endomembrane system</location>
        <topology evidence="1">Multi-pass membrane protein</topology>
    </subcellularLocation>
    <subcellularLocation>
        <location evidence="5">Membrane</location>
        <topology evidence="5">Multi-pass membrane protein</topology>
    </subcellularLocation>
</comment>
<dbReference type="PRINTS" id="PR01434">
    <property type="entry name" value="NADHDHGNASE5"/>
</dbReference>
<dbReference type="GO" id="GO:0015990">
    <property type="term" value="P:electron transport coupled proton transport"/>
    <property type="evidence" value="ECO:0007669"/>
    <property type="project" value="TreeGrafter"/>
</dbReference>
<evidence type="ECO:0000256" key="4">
    <source>
        <dbReference type="ARBA" id="ARBA00023136"/>
    </source>
</evidence>
<dbReference type="OrthoDB" id="9811798at2"/>
<dbReference type="GO" id="GO:0008137">
    <property type="term" value="F:NADH dehydrogenase (ubiquinone) activity"/>
    <property type="evidence" value="ECO:0007669"/>
    <property type="project" value="InterPro"/>
</dbReference>
<feature type="transmembrane region" description="Helical" evidence="6">
    <location>
        <begin position="319"/>
        <end position="342"/>
    </location>
</feature>
<evidence type="ECO:0000256" key="5">
    <source>
        <dbReference type="RuleBase" id="RU000320"/>
    </source>
</evidence>
<organism evidence="8 9">
    <name type="scientific">Glycomyces terrestris</name>
    <dbReference type="NCBI Taxonomy" id="2493553"/>
    <lineage>
        <taxon>Bacteria</taxon>
        <taxon>Bacillati</taxon>
        <taxon>Actinomycetota</taxon>
        <taxon>Actinomycetes</taxon>
        <taxon>Glycomycetales</taxon>
        <taxon>Glycomycetaceae</taxon>
        <taxon>Glycomyces</taxon>
    </lineage>
</organism>
<dbReference type="GO" id="GO:0012505">
    <property type="term" value="C:endomembrane system"/>
    <property type="evidence" value="ECO:0007669"/>
    <property type="project" value="UniProtKB-SubCell"/>
</dbReference>
<name>A0A426UUL5_9ACTN</name>
<dbReference type="GO" id="GO:0042773">
    <property type="term" value="P:ATP synthesis coupled electron transport"/>
    <property type="evidence" value="ECO:0007669"/>
    <property type="project" value="InterPro"/>
</dbReference>
<feature type="transmembrane region" description="Helical" evidence="6">
    <location>
        <begin position="287"/>
        <end position="307"/>
    </location>
</feature>
<keyword evidence="9" id="KW-1185">Reference proteome</keyword>
<dbReference type="AlphaFoldDB" id="A0A426UUL5"/>
<evidence type="ECO:0000256" key="2">
    <source>
        <dbReference type="ARBA" id="ARBA00022692"/>
    </source>
</evidence>
<feature type="transmembrane region" description="Helical" evidence="6">
    <location>
        <begin position="127"/>
        <end position="149"/>
    </location>
</feature>
<feature type="transmembrane region" description="Helical" evidence="6">
    <location>
        <begin position="196"/>
        <end position="221"/>
    </location>
</feature>
<dbReference type="EMBL" id="RSEB01000005">
    <property type="protein sequence ID" value="RRR97675.1"/>
    <property type="molecule type" value="Genomic_DNA"/>
</dbReference>
<feature type="transmembrane region" description="Helical" evidence="6">
    <location>
        <begin position="161"/>
        <end position="184"/>
    </location>
</feature>
<reference evidence="8 9" key="1">
    <citation type="submission" date="2018-12" db="EMBL/GenBank/DDBJ databases">
        <title>Glycomyces sp. YIM 121974 draft genome.</title>
        <authorList>
            <person name="Li Q."/>
        </authorList>
    </citation>
    <scope>NUCLEOTIDE SEQUENCE [LARGE SCALE GENOMIC DNA]</scope>
    <source>
        <strain evidence="8 9">YIM 121974</strain>
    </source>
</reference>
<dbReference type="InterPro" id="IPR001750">
    <property type="entry name" value="ND/Mrp_TM"/>
</dbReference>
<evidence type="ECO:0000256" key="3">
    <source>
        <dbReference type="ARBA" id="ARBA00022989"/>
    </source>
</evidence>
<evidence type="ECO:0000256" key="1">
    <source>
        <dbReference type="ARBA" id="ARBA00004127"/>
    </source>
</evidence>
<protein>
    <submittedName>
        <fullName evidence="8">NADH-quinone oxidoreductase subunit L</fullName>
    </submittedName>
</protein>
<evidence type="ECO:0000259" key="7">
    <source>
        <dbReference type="Pfam" id="PF00361"/>
    </source>
</evidence>
<feature type="transmembrane region" description="Helical" evidence="6">
    <location>
        <begin position="578"/>
        <end position="599"/>
    </location>
</feature>
<evidence type="ECO:0000256" key="6">
    <source>
        <dbReference type="SAM" id="Phobius"/>
    </source>
</evidence>
<dbReference type="RefSeq" id="WP_125249470.1">
    <property type="nucleotide sequence ID" value="NZ_RSEB01000005.1"/>
</dbReference>
<feature type="transmembrane region" description="Helical" evidence="6">
    <location>
        <begin position="102"/>
        <end position="121"/>
    </location>
</feature>
<feature type="transmembrane region" description="Helical" evidence="6">
    <location>
        <begin position="258"/>
        <end position="280"/>
    </location>
</feature>
<dbReference type="Pfam" id="PF00361">
    <property type="entry name" value="Proton_antipo_M"/>
    <property type="match status" value="1"/>
</dbReference>
<keyword evidence="3 6" id="KW-1133">Transmembrane helix</keyword>
<sequence length="600" mass="60911">MTAAWILIAAPAAAGLAGLLVRRRAAAAWLGYAGPAAALACAVAAATANPRTAVVLADFGTVRVWAALDLAPGACAVAVAAAAVSLLVQLYSAAYLRDDPRYAPFAAQVNLFCAAMLLVVAADDLVLLLIGWEVMGACSYLLIAHYATLPQAPGAAAKAFLVTRFGDVAFVLGVMVLGTAAGTFRISALTAVPEGAAAAAMLLILFGCIGKSAQFPLQIWLPPAMAGPTPVSALIHAATMVAAGAYVLTRLLPVWPPGLLLVVAVVAAVTMVGAGLCALAARDVKGVLAWSTVSQVGFMFAAVAVAAGDSALFHLVSHAAFKGLLFLTAGVVIALAGTDGSLARTRLRPGDSRLVFWAMTIGLAAMAGLPPLGGFYSKEAVLGAAYEAATPAGVVVFWAGTGASILTAAYAARLWLLLFWRGGSGEARPAVPRAESFSLWALTVATVAVGALYYAGPFEVPVLHLDLMALLLLATLGGFAITGDSWWRDRPGRRTGEPVGDRDPARVLGRAREAFAEGLYAERLAAKATVGLAAAASAAATALDVRLVDRTAVEGSARAALAAADGTAAGHRGGLVRYLRLSAAGTLVVAVVAIGVGLWT</sequence>
<dbReference type="PANTHER" id="PTHR42829">
    <property type="entry name" value="NADH-UBIQUINONE OXIDOREDUCTASE CHAIN 5"/>
    <property type="match status" value="1"/>
</dbReference>
<dbReference type="PANTHER" id="PTHR42829:SF2">
    <property type="entry name" value="NADH-UBIQUINONE OXIDOREDUCTASE CHAIN 5"/>
    <property type="match status" value="1"/>
</dbReference>
<proteinExistence type="predicted"/>
<keyword evidence="4 6" id="KW-0472">Membrane</keyword>
<dbReference type="GO" id="GO:0003954">
    <property type="term" value="F:NADH dehydrogenase activity"/>
    <property type="evidence" value="ECO:0007669"/>
    <property type="project" value="TreeGrafter"/>
</dbReference>
<gene>
    <name evidence="8" type="ORF">EIW28_20035</name>
</gene>
<feature type="transmembrane region" description="Helical" evidence="6">
    <location>
        <begin position="396"/>
        <end position="416"/>
    </location>
</feature>
<comment type="caution">
    <text evidence="8">The sequence shown here is derived from an EMBL/GenBank/DDBJ whole genome shotgun (WGS) entry which is preliminary data.</text>
</comment>